<reference evidence="2 3" key="1">
    <citation type="submission" date="2020-10" db="EMBL/GenBank/DDBJ databases">
        <title>Campylobacter and Helicobacter PacBio genomes.</title>
        <authorList>
            <person name="Lane C."/>
        </authorList>
    </citation>
    <scope>NUCLEOTIDE SEQUENCE [LARGE SCALE GENOMIC DNA]</scope>
    <source>
        <strain evidence="2 3">2016D-0077</strain>
    </source>
</reference>
<accession>A0A7M1LKZ8</accession>
<keyword evidence="3" id="KW-1185">Reference proteome</keyword>
<dbReference type="InterPro" id="IPR006528">
    <property type="entry name" value="Phage_head_morphogenesis_dom"/>
</dbReference>
<protein>
    <submittedName>
        <fullName evidence="2">Minor capsid protein</fullName>
    </submittedName>
</protein>
<name>A0A7M1LKZ8_9BACT</name>
<evidence type="ECO:0000259" key="1">
    <source>
        <dbReference type="Pfam" id="PF04233"/>
    </source>
</evidence>
<dbReference type="NCBIfam" id="TIGR01641">
    <property type="entry name" value="phageSPP1_gp7"/>
    <property type="match status" value="1"/>
</dbReference>
<proteinExistence type="predicted"/>
<dbReference type="EMBL" id="CP063078">
    <property type="protein sequence ID" value="QOQ88195.1"/>
    <property type="molecule type" value="Genomic_DNA"/>
</dbReference>
<dbReference type="Proteomes" id="UP000594749">
    <property type="component" value="Chromosome"/>
</dbReference>
<gene>
    <name evidence="2" type="ORF">IMC76_08620</name>
</gene>
<sequence>MLIDFFKNPDELVAKFKSKDLKTSFDYDEIRHEAHKRVFTIAKMINLDLLKDMQNSISRAINDGITFDEWKKDIIPHLKKSGWWGEVKVKDPKTGKEKDIFVGSRRLKTIFDTNLRTTYAGAKKQSLDESSIEYYRYTAVLDSRTRPSHRKMHGKVFHKDHPFWKKNFPPNGWGCRCSVRGYTKDQLKKMGITPQSLKHPDIADKDFAYNITDHDLKDEFYKKANKKLKNTPKIAKFESERNLYVWQKGLDEMVDEIIVKKNYKSPINAIQVGMLNKEVMELISKFLPLKNRDKKGLILTKDRLYHARPERKGEYNHDFSIDEMRQIVKILSDESKIYVDLRDNHNNIVFIFDDVKDAKRLNLIPIEMIKTHKKFKDDNYIITLDKVDKIDIENWIKGKKIVKLK</sequence>
<dbReference type="AlphaFoldDB" id="A0A7M1LKZ8"/>
<dbReference type="OrthoDB" id="9813502at2"/>
<evidence type="ECO:0000313" key="2">
    <source>
        <dbReference type="EMBL" id="QOQ88195.1"/>
    </source>
</evidence>
<organism evidence="2 3">
    <name type="scientific">Campylobacter corcagiensis</name>
    <dbReference type="NCBI Taxonomy" id="1448857"/>
    <lineage>
        <taxon>Bacteria</taxon>
        <taxon>Pseudomonadati</taxon>
        <taxon>Campylobacterota</taxon>
        <taxon>Epsilonproteobacteria</taxon>
        <taxon>Campylobacterales</taxon>
        <taxon>Campylobacteraceae</taxon>
        <taxon>Campylobacter</taxon>
    </lineage>
</organism>
<dbReference type="Pfam" id="PF04233">
    <property type="entry name" value="Phage_Mu_F"/>
    <property type="match status" value="1"/>
</dbReference>
<evidence type="ECO:0000313" key="3">
    <source>
        <dbReference type="Proteomes" id="UP000594749"/>
    </source>
</evidence>
<feature type="domain" description="Phage head morphogenesis" evidence="1">
    <location>
        <begin position="52"/>
        <end position="179"/>
    </location>
</feature>